<keyword evidence="1" id="KW-0472">Membrane</keyword>
<accession>A0A8E2AJ59</accession>
<gene>
    <name evidence="2" type="ORF">OBBRIDRAFT_762823</name>
</gene>
<organism evidence="2 3">
    <name type="scientific">Obba rivulosa</name>
    <dbReference type="NCBI Taxonomy" id="1052685"/>
    <lineage>
        <taxon>Eukaryota</taxon>
        <taxon>Fungi</taxon>
        <taxon>Dikarya</taxon>
        <taxon>Basidiomycota</taxon>
        <taxon>Agaricomycotina</taxon>
        <taxon>Agaricomycetes</taxon>
        <taxon>Polyporales</taxon>
        <taxon>Gelatoporiaceae</taxon>
        <taxon>Obba</taxon>
    </lineage>
</organism>
<reference evidence="2 3" key="1">
    <citation type="submission" date="2016-07" db="EMBL/GenBank/DDBJ databases">
        <title>Draft genome of the white-rot fungus Obba rivulosa 3A-2.</title>
        <authorList>
            <consortium name="DOE Joint Genome Institute"/>
            <person name="Miettinen O."/>
            <person name="Riley R."/>
            <person name="Acob R."/>
            <person name="Barry K."/>
            <person name="Cullen D."/>
            <person name="De Vries R."/>
            <person name="Hainaut M."/>
            <person name="Hatakka A."/>
            <person name="Henrissat B."/>
            <person name="Hilden K."/>
            <person name="Kuo R."/>
            <person name="Labutti K."/>
            <person name="Lipzen A."/>
            <person name="Makela M.R."/>
            <person name="Sandor L."/>
            <person name="Spatafora J.W."/>
            <person name="Grigoriev I.V."/>
            <person name="Hibbett D.S."/>
        </authorList>
    </citation>
    <scope>NUCLEOTIDE SEQUENCE [LARGE SCALE GENOMIC DNA]</scope>
    <source>
        <strain evidence="2 3">3A-2</strain>
    </source>
</reference>
<evidence type="ECO:0000256" key="1">
    <source>
        <dbReference type="SAM" id="Phobius"/>
    </source>
</evidence>
<keyword evidence="3" id="KW-1185">Reference proteome</keyword>
<dbReference type="EMBL" id="KV722578">
    <property type="protein sequence ID" value="OCH85531.1"/>
    <property type="molecule type" value="Genomic_DNA"/>
</dbReference>
<feature type="transmembrane region" description="Helical" evidence="1">
    <location>
        <begin position="212"/>
        <end position="233"/>
    </location>
</feature>
<evidence type="ECO:0000313" key="2">
    <source>
        <dbReference type="EMBL" id="OCH85531.1"/>
    </source>
</evidence>
<feature type="transmembrane region" description="Helical" evidence="1">
    <location>
        <begin position="171"/>
        <end position="191"/>
    </location>
</feature>
<feature type="transmembrane region" description="Helical" evidence="1">
    <location>
        <begin position="131"/>
        <end position="151"/>
    </location>
</feature>
<feature type="transmembrane region" description="Helical" evidence="1">
    <location>
        <begin position="96"/>
        <end position="119"/>
    </location>
</feature>
<proteinExistence type="predicted"/>
<dbReference type="Proteomes" id="UP000250043">
    <property type="component" value="Unassembled WGS sequence"/>
</dbReference>
<feature type="transmembrane region" description="Helical" evidence="1">
    <location>
        <begin position="239"/>
        <end position="261"/>
    </location>
</feature>
<feature type="transmembrane region" description="Helical" evidence="1">
    <location>
        <begin position="12"/>
        <end position="30"/>
    </location>
</feature>
<dbReference type="OrthoDB" id="2796825at2759"/>
<dbReference type="AlphaFoldDB" id="A0A8E2AJ59"/>
<keyword evidence="1" id="KW-1133">Transmembrane helix</keyword>
<feature type="transmembrane region" description="Helical" evidence="1">
    <location>
        <begin position="50"/>
        <end position="71"/>
    </location>
</feature>
<protein>
    <submittedName>
        <fullName evidence="2">Uncharacterized protein</fullName>
    </submittedName>
</protein>
<sequence length="316" mass="34871">MSDGLFQNSYYICINVNDILYGVELVLYYLSMRQLLKPARDQRTRSDKFFMFFSTALLLLTTVNIATEAVFGEEMWIVNANFPGGADAYLGANASVWYQTMGTTSFVALNLLADGLMLYRCFVIWNDIRIVVIPFIVWLATWALGIIELYASGAPGADFFVGKAVQLGLAYYSMSIGLNILLTALICFRIVRYAHRIQPCLGSTIARTYTGAASIIIESALPYALAGIAYIVAYGMNSGISILMGAFYSNFACISPQLIILRVTSGRAWTRETAIESEMVFTDPPAPVGRTTYTTDTLNNSSKSELFLSTITKVEV</sequence>
<keyword evidence="1" id="KW-0812">Transmembrane</keyword>
<name>A0A8E2AJ59_9APHY</name>
<evidence type="ECO:0000313" key="3">
    <source>
        <dbReference type="Proteomes" id="UP000250043"/>
    </source>
</evidence>